<comment type="caution">
    <text evidence="3">The sequence shown here is derived from an EMBL/GenBank/DDBJ whole genome shotgun (WGS) entry which is preliminary data.</text>
</comment>
<feature type="domain" description="PBP" evidence="2">
    <location>
        <begin position="138"/>
        <end position="328"/>
    </location>
</feature>
<dbReference type="Proteomes" id="UP000574067">
    <property type="component" value="Unassembled WGS sequence"/>
</dbReference>
<dbReference type="InterPro" id="IPR036388">
    <property type="entry name" value="WH-like_DNA-bd_sf"/>
</dbReference>
<reference evidence="3 4" key="1">
    <citation type="submission" date="2020-04" db="EMBL/GenBank/DDBJ databases">
        <title>Azohydromonas sp. isolated from soil.</title>
        <authorList>
            <person name="Dahal R.H."/>
        </authorList>
    </citation>
    <scope>NUCLEOTIDE SEQUENCE [LARGE SCALE GENOMIC DNA]</scope>
    <source>
        <strain evidence="3 4">G-1-1-14</strain>
    </source>
</reference>
<dbReference type="EMBL" id="JABBFW010000004">
    <property type="protein sequence ID" value="NML15036.1"/>
    <property type="molecule type" value="Genomic_DNA"/>
</dbReference>
<dbReference type="Gene3D" id="1.10.10.10">
    <property type="entry name" value="Winged helix-like DNA-binding domain superfamily/Winged helix DNA-binding domain"/>
    <property type="match status" value="1"/>
</dbReference>
<accession>A0A848F8E1</accession>
<evidence type="ECO:0000259" key="2">
    <source>
        <dbReference type="Pfam" id="PF12727"/>
    </source>
</evidence>
<dbReference type="Pfam" id="PF00126">
    <property type="entry name" value="HTH_1"/>
    <property type="match status" value="1"/>
</dbReference>
<evidence type="ECO:0000313" key="4">
    <source>
        <dbReference type="Proteomes" id="UP000574067"/>
    </source>
</evidence>
<dbReference type="InterPro" id="IPR036390">
    <property type="entry name" value="WH_DNA-bd_sf"/>
</dbReference>
<dbReference type="PANTHER" id="PTHR38431:SF1">
    <property type="entry name" value="BLL2305 PROTEIN"/>
    <property type="match status" value="1"/>
</dbReference>
<dbReference type="GO" id="GO:0003700">
    <property type="term" value="F:DNA-binding transcription factor activity"/>
    <property type="evidence" value="ECO:0007669"/>
    <property type="project" value="InterPro"/>
</dbReference>
<evidence type="ECO:0000259" key="1">
    <source>
        <dbReference type="Pfam" id="PF00126"/>
    </source>
</evidence>
<dbReference type="InterPro" id="IPR000847">
    <property type="entry name" value="LysR_HTH_N"/>
</dbReference>
<feature type="domain" description="HTH lysR-type" evidence="1">
    <location>
        <begin position="29"/>
        <end position="84"/>
    </location>
</feature>
<dbReference type="InterPro" id="IPR024370">
    <property type="entry name" value="PBP_domain"/>
</dbReference>
<dbReference type="Pfam" id="PF12727">
    <property type="entry name" value="PBP_like"/>
    <property type="match status" value="1"/>
</dbReference>
<dbReference type="RefSeq" id="WP_169159931.1">
    <property type="nucleotide sequence ID" value="NZ_JABBFW010000004.1"/>
</dbReference>
<proteinExistence type="predicted"/>
<organism evidence="3 4">
    <name type="scientific">Azohydromonas caseinilytica</name>
    <dbReference type="NCBI Taxonomy" id="2728836"/>
    <lineage>
        <taxon>Bacteria</taxon>
        <taxon>Pseudomonadati</taxon>
        <taxon>Pseudomonadota</taxon>
        <taxon>Betaproteobacteria</taxon>
        <taxon>Burkholderiales</taxon>
        <taxon>Sphaerotilaceae</taxon>
        <taxon>Azohydromonas</taxon>
    </lineage>
</organism>
<evidence type="ECO:0000313" key="3">
    <source>
        <dbReference type="EMBL" id="NML15036.1"/>
    </source>
</evidence>
<gene>
    <name evidence="3" type="ORF">HHL10_08610</name>
</gene>
<dbReference type="SUPFAM" id="SSF46785">
    <property type="entry name" value="Winged helix' DNA-binding domain"/>
    <property type="match status" value="1"/>
</dbReference>
<protein>
    <submittedName>
        <fullName evidence="3">Helix-turn-helix transcriptional regulator</fullName>
    </submittedName>
</protein>
<keyword evidence="4" id="KW-1185">Reference proteome</keyword>
<name>A0A848F8E1_9BURK</name>
<dbReference type="PANTHER" id="PTHR38431">
    <property type="entry name" value="BLL2305 PROTEIN"/>
    <property type="match status" value="1"/>
</dbReference>
<dbReference type="AlphaFoldDB" id="A0A848F8E1"/>
<dbReference type="SUPFAM" id="SSF53850">
    <property type="entry name" value="Periplasmic binding protein-like II"/>
    <property type="match status" value="1"/>
</dbReference>
<sequence>MQTRGIHLQYSFESRGQRGPEVENPLFDLLNRLQEHGSIRHAATAMGASYRHVWGSLKHWEQVMGEPLVHWTQGQAARLTPFAQRLLAAERQARTRMTPHIEALRAELEHVLAQALDGGQLVLEVFASHDLGLPLLRELAQQRQLHIGLRFAGSVDALRALAQGRCTVAGFHVPALPEGSPVFAGALKPLLKPGVHKLIGCLRRQQGLMLRPSGATQRRLSVSDLPGSGLRFVNRQPGSGTRLLMDHLLQGAGVEASTIEGYLARPEDSHLAVAAAIAGGQADVGPGIEAAAREFGLDFVPLIEEDYFLVCLKDALESAPVRALRAVLESPEWPAALQALPGYAAPDAGRVLSLTKALPWWHFRTAKKAATA</sequence>